<evidence type="ECO:0000256" key="2">
    <source>
        <dbReference type="ARBA" id="ARBA00022603"/>
    </source>
</evidence>
<feature type="domain" description="Methyltransferase type 11" evidence="4">
    <location>
        <begin position="43"/>
        <end position="133"/>
    </location>
</feature>
<dbReference type="EMBL" id="LGUC01000001">
    <property type="protein sequence ID" value="KPN31330.1"/>
    <property type="molecule type" value="Genomic_DNA"/>
</dbReference>
<dbReference type="Proteomes" id="UP000050535">
    <property type="component" value="Unassembled WGS sequence"/>
</dbReference>
<keyword evidence="6" id="KW-1185">Reference proteome</keyword>
<dbReference type="AlphaFoldDB" id="A0A0P7FW40"/>
<comment type="similarity">
    <text evidence="1">Belongs to the methyltransferase superfamily.</text>
</comment>
<dbReference type="GO" id="GO:0008757">
    <property type="term" value="F:S-adenosylmethionine-dependent methyltransferase activity"/>
    <property type="evidence" value="ECO:0007669"/>
    <property type="project" value="InterPro"/>
</dbReference>
<proteinExistence type="inferred from homology"/>
<dbReference type="CDD" id="cd02440">
    <property type="entry name" value="AdoMet_MTases"/>
    <property type="match status" value="1"/>
</dbReference>
<protein>
    <submittedName>
        <fullName evidence="5">Ubiquinone/menaquinone biosynthesis methyltransferase</fullName>
    </submittedName>
</protein>
<comment type="caution">
    <text evidence="5">The sequence shown here is derived from an EMBL/GenBank/DDBJ whole genome shotgun (WGS) entry which is preliminary data.</text>
</comment>
<dbReference type="SUPFAM" id="SSF53335">
    <property type="entry name" value="S-adenosyl-L-methionine-dependent methyltransferases"/>
    <property type="match status" value="1"/>
</dbReference>
<keyword evidence="5" id="KW-0830">Ubiquinone</keyword>
<evidence type="ECO:0000259" key="4">
    <source>
        <dbReference type="Pfam" id="PF08241"/>
    </source>
</evidence>
<dbReference type="STRING" id="699431.SY89_02073"/>
<keyword evidence="3 5" id="KW-0808">Transferase</keyword>
<dbReference type="PATRIC" id="fig|699431.3.peg.2125"/>
<evidence type="ECO:0000256" key="3">
    <source>
        <dbReference type="ARBA" id="ARBA00022679"/>
    </source>
</evidence>
<dbReference type="Gene3D" id="3.40.50.150">
    <property type="entry name" value="Vaccinia Virus protein VP39"/>
    <property type="match status" value="1"/>
</dbReference>
<dbReference type="GO" id="GO:0032259">
    <property type="term" value="P:methylation"/>
    <property type="evidence" value="ECO:0007669"/>
    <property type="project" value="UniProtKB-KW"/>
</dbReference>
<dbReference type="RefSeq" id="WP_054583984.1">
    <property type="nucleotide sequence ID" value="NZ_LGUC01000001.1"/>
</dbReference>
<sequence length="186" mass="19940">MGFHTFDAANAEKLDDPASRYRFVSAEELVWAAGADEADVLADLGSGTGFYTNDVAAHAETVYGVDVQAEMHEYYREKGTPENVELVAAEVADLPFADGELDGAFSTMTFHEFATENAIGEVARVVETGGRVAVADWSATGDGEAGPPASERFSLEEAKEQFRAGGFEIEFGADRSETFLLVVRAP</sequence>
<reference evidence="6" key="1">
    <citation type="submission" date="2013-11" db="EMBL/GenBank/DDBJ databases">
        <authorList>
            <person name="Hoang H.T."/>
            <person name="Killian M.L."/>
            <person name="Madson D.M."/>
            <person name="Arruda P.H.E."/>
            <person name="Sun D."/>
            <person name="Schwartz K.J."/>
            <person name="Yoon K."/>
        </authorList>
    </citation>
    <scope>NUCLEOTIDE SEQUENCE [LARGE SCALE GENOMIC DNA]</scope>
    <source>
        <strain evidence="6">CDK2</strain>
    </source>
</reference>
<dbReference type="Pfam" id="PF08241">
    <property type="entry name" value="Methyltransf_11"/>
    <property type="match status" value="1"/>
</dbReference>
<evidence type="ECO:0000313" key="6">
    <source>
        <dbReference type="Proteomes" id="UP000050535"/>
    </source>
</evidence>
<organism evidence="5 6">
    <name type="scientific">Halolamina pelagica</name>
    <dbReference type="NCBI Taxonomy" id="699431"/>
    <lineage>
        <taxon>Archaea</taxon>
        <taxon>Methanobacteriati</taxon>
        <taxon>Methanobacteriota</taxon>
        <taxon>Stenosarchaea group</taxon>
        <taxon>Halobacteria</taxon>
        <taxon>Halobacteriales</taxon>
        <taxon>Haloferacaceae</taxon>
    </lineage>
</organism>
<evidence type="ECO:0000313" key="5">
    <source>
        <dbReference type="EMBL" id="KPN31330.1"/>
    </source>
</evidence>
<dbReference type="InterPro" id="IPR051052">
    <property type="entry name" value="Diverse_substrate_MTase"/>
</dbReference>
<name>A0A0P7FW40_9EURY</name>
<gene>
    <name evidence="5" type="ORF">SY89_02073</name>
</gene>
<accession>A0A0P7FW40</accession>
<dbReference type="InterPro" id="IPR029063">
    <property type="entry name" value="SAM-dependent_MTases_sf"/>
</dbReference>
<keyword evidence="2 5" id="KW-0489">Methyltransferase</keyword>
<dbReference type="PANTHER" id="PTHR44942:SF4">
    <property type="entry name" value="METHYLTRANSFERASE TYPE 11 DOMAIN-CONTAINING PROTEIN"/>
    <property type="match status" value="1"/>
</dbReference>
<dbReference type="PANTHER" id="PTHR44942">
    <property type="entry name" value="METHYLTRANSF_11 DOMAIN-CONTAINING PROTEIN"/>
    <property type="match status" value="1"/>
</dbReference>
<dbReference type="InterPro" id="IPR013216">
    <property type="entry name" value="Methyltransf_11"/>
</dbReference>
<dbReference type="OrthoDB" id="302307at2157"/>
<evidence type="ECO:0000256" key="1">
    <source>
        <dbReference type="ARBA" id="ARBA00008361"/>
    </source>
</evidence>